<keyword evidence="3" id="KW-1185">Reference proteome</keyword>
<dbReference type="RefSeq" id="WP_058377592.1">
    <property type="nucleotide sequence ID" value="NZ_CP013480.3"/>
</dbReference>
<evidence type="ECO:0000313" key="2">
    <source>
        <dbReference type="EMBL" id="ALS61985.1"/>
    </source>
</evidence>
<sequence length="393" mass="42274">MNTPKLIHIFRPGRHVTMAGDVIEFSEADVAATARAYNPDLHEAPLVIGHPTTDDPAHGWVQSIVATDRGLFAAPRDVEATFAEQVGQRRYGKVSSKFYSPDSPSNPVPGVWYLRHVGFLGAQPPGVKGLDNPSFADTEDGCVAFQETVEFGDWDDRTNAGLWRSLRDWFIGKFGQEDADRALPGWNVDSLQESAALPALSQSTSTPAFADPVPNAPAVASTAVSEKENESVTPEDQARLEAENATLKRQLAERDAKDKLALADKRHRENAEFAEGLVAKGLLAPKHKDAVVSALDVVATPGADGKSVEFGDGDDKQPLVSALKGFLSELPKVVEFAESATKDKSGSGGNVNVAEFAEKSTDPERLTLHVRATQLAAEKGIPYEQAARQLITN</sequence>
<protein>
    <submittedName>
        <fullName evidence="2">Peptidase</fullName>
    </submittedName>
</protein>
<dbReference type="Proteomes" id="UP000060277">
    <property type="component" value="Chromosome"/>
</dbReference>
<name>A0ABN4JLS2_9BURK</name>
<gene>
    <name evidence="2" type="ORF">AT302_21570</name>
</gene>
<accession>A0ABN4JLS2</accession>
<feature type="region of interest" description="Disordered" evidence="1">
    <location>
        <begin position="341"/>
        <end position="362"/>
    </location>
</feature>
<evidence type="ECO:0000313" key="3">
    <source>
        <dbReference type="Proteomes" id="UP000060277"/>
    </source>
</evidence>
<organism evidence="2 3">
    <name type="scientific">Pandoraea norimbergensis</name>
    <dbReference type="NCBI Taxonomy" id="93219"/>
    <lineage>
        <taxon>Bacteria</taxon>
        <taxon>Pseudomonadati</taxon>
        <taxon>Pseudomonadota</taxon>
        <taxon>Betaproteobacteria</taxon>
        <taxon>Burkholderiales</taxon>
        <taxon>Burkholderiaceae</taxon>
        <taxon>Pandoraea</taxon>
    </lineage>
</organism>
<proteinExistence type="predicted"/>
<reference evidence="3" key="1">
    <citation type="submission" date="2015-12" db="EMBL/GenBank/DDBJ databases">
        <title>Complete genome sequence of Pandoraea norimbergensis DSM 11628.</title>
        <authorList>
            <person name="Ee R."/>
            <person name="Lim Y.-L."/>
            <person name="Yong D."/>
            <person name="Yin W.-F."/>
            <person name="Chan K.-G."/>
        </authorList>
    </citation>
    <scope>NUCLEOTIDE SEQUENCE [LARGE SCALE GENOMIC DNA]</scope>
    <source>
        <strain evidence="3">DSM 11628</strain>
    </source>
</reference>
<dbReference type="EMBL" id="CP013480">
    <property type="protein sequence ID" value="ALS61985.1"/>
    <property type="molecule type" value="Genomic_DNA"/>
</dbReference>
<evidence type="ECO:0000256" key="1">
    <source>
        <dbReference type="SAM" id="MobiDB-lite"/>
    </source>
</evidence>